<keyword evidence="2" id="KW-1185">Reference proteome</keyword>
<evidence type="ECO:0000313" key="1">
    <source>
        <dbReference type="EMBL" id="RLJ40546.1"/>
    </source>
</evidence>
<proteinExistence type="predicted"/>
<accession>A0A497VNB0</accession>
<comment type="caution">
    <text evidence="1">The sequence shown here is derived from an EMBL/GenBank/DDBJ whole genome shotgun (WGS) entry which is preliminary data.</text>
</comment>
<protein>
    <submittedName>
        <fullName evidence="1">Uncharacterized protein</fullName>
    </submittedName>
</protein>
<sequence>MARIAQTRMISTGPIVLRRSSKIRADSSHLPGAEPKRVHARAVKRIFDRETGELVGWLYEWNTGSLVPRWKSDAREDVVYD</sequence>
<reference evidence="1 2" key="1">
    <citation type="submission" date="2018-10" db="EMBL/GenBank/DDBJ databases">
        <title>Genomic Encyclopedia of Archaeal and Bacterial Type Strains, Phase II (KMG-II): from individual species to whole genera.</title>
        <authorList>
            <person name="Goeker M."/>
        </authorList>
    </citation>
    <scope>NUCLEOTIDE SEQUENCE [LARGE SCALE GENOMIC DNA]</scope>
    <source>
        <strain evidence="1 2">DSM 29466</strain>
    </source>
</reference>
<dbReference type="AlphaFoldDB" id="A0A497VNB0"/>
<dbReference type="EMBL" id="RCCE01000007">
    <property type="protein sequence ID" value="RLJ40546.1"/>
    <property type="molecule type" value="Genomic_DNA"/>
</dbReference>
<gene>
    <name evidence="1" type="ORF">BCF46_3618</name>
</gene>
<name>A0A497VNB0_9RHOB</name>
<dbReference type="RefSeq" id="WP_147436016.1">
    <property type="nucleotide sequence ID" value="NZ_RCCE01000007.1"/>
</dbReference>
<evidence type="ECO:0000313" key="2">
    <source>
        <dbReference type="Proteomes" id="UP000269157"/>
    </source>
</evidence>
<dbReference type="Proteomes" id="UP000269157">
    <property type="component" value="Unassembled WGS sequence"/>
</dbReference>
<dbReference type="OrthoDB" id="7861326at2"/>
<organism evidence="1 2">
    <name type="scientific">Litoreibacter meonggei</name>
    <dbReference type="NCBI Taxonomy" id="1049199"/>
    <lineage>
        <taxon>Bacteria</taxon>
        <taxon>Pseudomonadati</taxon>
        <taxon>Pseudomonadota</taxon>
        <taxon>Alphaproteobacteria</taxon>
        <taxon>Rhodobacterales</taxon>
        <taxon>Roseobacteraceae</taxon>
        <taxon>Litoreibacter</taxon>
    </lineage>
</organism>